<dbReference type="Pfam" id="PF13532">
    <property type="entry name" value="2OG-FeII_Oxy_2"/>
    <property type="match status" value="1"/>
</dbReference>
<dbReference type="Gene3D" id="2.60.120.590">
    <property type="entry name" value="Alpha-ketoglutarate-dependent dioxygenase AlkB-like"/>
    <property type="match status" value="1"/>
</dbReference>
<keyword evidence="5 6" id="KW-0408">Iron</keyword>
<dbReference type="InterPro" id="IPR005123">
    <property type="entry name" value="Oxoglu/Fe-dep_dioxygenase_dom"/>
</dbReference>
<keyword evidence="3 9" id="KW-0223">Dioxygenase</keyword>
<keyword evidence="10" id="KW-1185">Reference proteome</keyword>
<dbReference type="AlphaFoldDB" id="A0AAX6F5Q3"/>
<dbReference type="GO" id="GO:0005737">
    <property type="term" value="C:cytoplasm"/>
    <property type="evidence" value="ECO:0007669"/>
    <property type="project" value="TreeGrafter"/>
</dbReference>
<dbReference type="GO" id="GO:0035515">
    <property type="term" value="F:oxidative RNA demethylase activity"/>
    <property type="evidence" value="ECO:0007669"/>
    <property type="project" value="TreeGrafter"/>
</dbReference>
<evidence type="ECO:0000256" key="5">
    <source>
        <dbReference type="ARBA" id="ARBA00023004"/>
    </source>
</evidence>
<dbReference type="InterPro" id="IPR037151">
    <property type="entry name" value="AlkB-like_sf"/>
</dbReference>
<proteinExistence type="inferred from homology"/>
<dbReference type="Proteomes" id="UP001140949">
    <property type="component" value="Unassembled WGS sequence"/>
</dbReference>
<evidence type="ECO:0000313" key="10">
    <source>
        <dbReference type="Proteomes" id="UP001140949"/>
    </source>
</evidence>
<name>A0AAX6F5Q3_IRIPA</name>
<keyword evidence="4" id="KW-0560">Oxidoreductase</keyword>
<dbReference type="SUPFAM" id="SSF51197">
    <property type="entry name" value="Clavaminate synthase-like"/>
    <property type="match status" value="1"/>
</dbReference>
<feature type="domain" description="Fe2OG dioxygenase" evidence="8">
    <location>
        <begin position="305"/>
        <end position="415"/>
    </location>
</feature>
<comment type="cofactor">
    <cofactor evidence="6">
        <name>Fe(2+)</name>
        <dbReference type="ChEBI" id="CHEBI:29033"/>
    </cofactor>
    <text evidence="6">Binds 1 Fe(2+) ion per subunit.</text>
</comment>
<feature type="binding site" evidence="6">
    <location>
        <position position="325"/>
    </location>
    <ligand>
        <name>Fe cation</name>
        <dbReference type="ChEBI" id="CHEBI:24875"/>
        <note>catalytic</note>
    </ligand>
</feature>
<dbReference type="EMBL" id="JANAVB010031617">
    <property type="protein sequence ID" value="KAJ6811513.1"/>
    <property type="molecule type" value="Genomic_DNA"/>
</dbReference>
<sequence>MPPLLLRNRELLLKPSLYRQSTFRFASSHPNFSSSSSKKKNTKMGDRVPDSGRPGRSSSARGRGSDTLDKLSPYRDGCSSASPTVGHRNKSSASPNVGHRNKLSPYRDGCSSASPNVGHRNSSPQTDGPPQRNSSPERLTSSHGANAQETCLEPRPFDICRTVSDGVVRLQKSLLEINREKKREQSVDVHVEHLRPGMILLKRFISYHDQVKIVQICQELGIGEGGFYRPGYRDGAKLNLQMMCLGKNWDPESRLYEDRRLFDGAIPPKIPDEFKKLVEKGLCDSHDFLKRQKKGSYIEELPWMSPDICIVNFYSNSGKLGLHQDRDESIESRQKGLPVVSFSVGDSAWFSYGDGRDVDKAEKVLLESGDVLIFGGESRLIFHGVDSIEPKTAPSNLVEETKLKPGRLNLTFRQY</sequence>
<dbReference type="GO" id="GO:0008198">
    <property type="term" value="F:ferrous iron binding"/>
    <property type="evidence" value="ECO:0007669"/>
    <property type="project" value="TreeGrafter"/>
</dbReference>
<dbReference type="PANTHER" id="PTHR16557">
    <property type="entry name" value="ALKYLATED DNA REPAIR PROTEIN ALKB-RELATED"/>
    <property type="match status" value="1"/>
</dbReference>
<evidence type="ECO:0000259" key="8">
    <source>
        <dbReference type="PROSITE" id="PS51471"/>
    </source>
</evidence>
<dbReference type="InterPro" id="IPR004574">
    <property type="entry name" value="Alkb"/>
</dbReference>
<evidence type="ECO:0000256" key="4">
    <source>
        <dbReference type="ARBA" id="ARBA00023002"/>
    </source>
</evidence>
<organism evidence="9 10">
    <name type="scientific">Iris pallida</name>
    <name type="common">Sweet iris</name>
    <dbReference type="NCBI Taxonomy" id="29817"/>
    <lineage>
        <taxon>Eukaryota</taxon>
        <taxon>Viridiplantae</taxon>
        <taxon>Streptophyta</taxon>
        <taxon>Embryophyta</taxon>
        <taxon>Tracheophyta</taxon>
        <taxon>Spermatophyta</taxon>
        <taxon>Magnoliopsida</taxon>
        <taxon>Liliopsida</taxon>
        <taxon>Asparagales</taxon>
        <taxon>Iridaceae</taxon>
        <taxon>Iridoideae</taxon>
        <taxon>Irideae</taxon>
        <taxon>Iris</taxon>
    </lineage>
</organism>
<dbReference type="PANTHER" id="PTHR16557:SF2">
    <property type="entry name" value="NUCLEIC ACID DIOXYGENASE ALKBH1"/>
    <property type="match status" value="1"/>
</dbReference>
<keyword evidence="2 6" id="KW-0479">Metal-binding</keyword>
<dbReference type="GO" id="GO:0035516">
    <property type="term" value="F:broad specificity oxidative DNA demethylase activity"/>
    <property type="evidence" value="ECO:0007669"/>
    <property type="project" value="TreeGrafter"/>
</dbReference>
<feature type="compositionally biased region" description="Basic and acidic residues" evidence="7">
    <location>
        <begin position="63"/>
        <end position="73"/>
    </location>
</feature>
<comment type="similarity">
    <text evidence="1">Belongs to the alkB family.</text>
</comment>
<feature type="binding site" evidence="6">
    <location>
        <position position="383"/>
    </location>
    <ligand>
        <name>Fe cation</name>
        <dbReference type="ChEBI" id="CHEBI:24875"/>
        <note>catalytic</note>
    </ligand>
</feature>
<reference evidence="9" key="1">
    <citation type="journal article" date="2023" name="GigaByte">
        <title>Genome assembly of the bearded iris, Iris pallida Lam.</title>
        <authorList>
            <person name="Bruccoleri R.E."/>
            <person name="Oakeley E.J."/>
            <person name="Faust A.M.E."/>
            <person name="Altorfer M."/>
            <person name="Dessus-Babus S."/>
            <person name="Burckhardt D."/>
            <person name="Oertli M."/>
            <person name="Naumann U."/>
            <person name="Petersen F."/>
            <person name="Wong J."/>
        </authorList>
    </citation>
    <scope>NUCLEOTIDE SEQUENCE</scope>
    <source>
        <strain evidence="9">GSM-AAB239-AS_SAM_17_03QT</strain>
    </source>
</reference>
<evidence type="ECO:0000256" key="6">
    <source>
        <dbReference type="PIRSR" id="PIRSR604574-2"/>
    </source>
</evidence>
<reference evidence="9" key="2">
    <citation type="submission" date="2023-04" db="EMBL/GenBank/DDBJ databases">
        <authorList>
            <person name="Bruccoleri R.E."/>
            <person name="Oakeley E.J."/>
            <person name="Faust A.-M."/>
            <person name="Dessus-Babus S."/>
            <person name="Altorfer M."/>
            <person name="Burckhardt D."/>
            <person name="Oertli M."/>
            <person name="Naumann U."/>
            <person name="Petersen F."/>
            <person name="Wong J."/>
        </authorList>
    </citation>
    <scope>NUCLEOTIDE SEQUENCE</scope>
    <source>
        <strain evidence="9">GSM-AAB239-AS_SAM_17_03QT</strain>
        <tissue evidence="9">Leaf</tissue>
    </source>
</reference>
<evidence type="ECO:0000256" key="2">
    <source>
        <dbReference type="ARBA" id="ARBA00022723"/>
    </source>
</evidence>
<dbReference type="GO" id="GO:0035513">
    <property type="term" value="P:oxidative RNA demethylation"/>
    <property type="evidence" value="ECO:0007669"/>
    <property type="project" value="TreeGrafter"/>
</dbReference>
<accession>A0AAX6F5Q3</accession>
<feature type="compositionally biased region" description="Polar residues" evidence="7">
    <location>
        <begin position="111"/>
        <end position="148"/>
    </location>
</feature>
<evidence type="ECO:0000313" key="9">
    <source>
        <dbReference type="EMBL" id="KAJ6811513.1"/>
    </source>
</evidence>
<feature type="binding site" evidence="6">
    <location>
        <position position="323"/>
    </location>
    <ligand>
        <name>Fe cation</name>
        <dbReference type="ChEBI" id="CHEBI:24875"/>
        <note>catalytic</note>
    </ligand>
</feature>
<evidence type="ECO:0000256" key="7">
    <source>
        <dbReference type="SAM" id="MobiDB-lite"/>
    </source>
</evidence>
<dbReference type="InterPro" id="IPR027450">
    <property type="entry name" value="AlkB-like"/>
</dbReference>
<evidence type="ECO:0000256" key="1">
    <source>
        <dbReference type="ARBA" id="ARBA00007879"/>
    </source>
</evidence>
<feature type="compositionally biased region" description="Low complexity" evidence="7">
    <location>
        <begin position="51"/>
        <end position="62"/>
    </location>
</feature>
<comment type="caution">
    <text evidence="9">The sequence shown here is derived from an EMBL/GenBank/DDBJ whole genome shotgun (WGS) entry which is preliminary data.</text>
</comment>
<feature type="region of interest" description="Disordered" evidence="7">
    <location>
        <begin position="27"/>
        <end position="148"/>
    </location>
</feature>
<evidence type="ECO:0000256" key="3">
    <source>
        <dbReference type="ARBA" id="ARBA00022964"/>
    </source>
</evidence>
<dbReference type="PROSITE" id="PS51471">
    <property type="entry name" value="FE2OG_OXY"/>
    <property type="match status" value="1"/>
</dbReference>
<gene>
    <name evidence="9" type="ORF">M6B38_153040</name>
</gene>
<protein>
    <submittedName>
        <fullName evidence="9">Alpha-ketoglutarate-dependent dioxygenase abh1-like</fullName>
    </submittedName>
</protein>